<keyword evidence="3 4" id="KW-0175">Coiled coil</keyword>
<feature type="compositionally biased region" description="Polar residues" evidence="5">
    <location>
        <begin position="498"/>
        <end position="513"/>
    </location>
</feature>
<feature type="region of interest" description="Disordered" evidence="5">
    <location>
        <begin position="1022"/>
        <end position="1047"/>
    </location>
</feature>
<accession>A0AAN7QG19</accession>
<gene>
    <name evidence="7" type="ORF">RN001_009259</name>
</gene>
<sequence length="1193" mass="133771">MSWFDATGLASIAKSALKEAQRTIDKALDIRDDVATAPVNTPVDTNSDDFFTAWGISQSGNIQQEKDEGADKGVKSPTINNKMATSIWGSFAGSFFDGAARDGRPRGSVESLDDSIDFGDDGFSRSKLVVQHSDDGEGSIFSNVVTPNADEDRPDISTIEPEPIPEEPTVAKKDQLRVNPNRLSLVSVESGITSSESVEIVSGGTGCTTSPESDLQSIGKSVSTSSSAGLKISESVEVLADSLTSPSSVEILPTESDYNYTEEFVSPLASPIVEDARSPDSVEVILDCDEGSLAEDSISYASFSESTSNTLLEPNVKLPKKNEQPITRGPSRGAMHLSLAQINSQLIDTQPQSTNNKDNLMECSNIIDIPQDRVLYEVQVDDEGSQSDRTVIASDSVMESSSDTSTTTESNANSFYLANMLADAMTDPISKDLSPKPNDLLDSMSIPQLEMPPRDNSPLSSESRSDLVKIGSDQTSGHTSGDENETTTSSDIEIISSPNGDSSSTQSRQSPAKLSSIKHKPGDANVDVLLGKMTYKKNKGHTRELSEASSISDDSHSTEIDRLLKRISEMTDILELREAKLIDFSRRNAELQEINNDLEHQLDIVLTKQVETADLSQVTEEYTQRLSALEKKFQQAIRDKDILRKQLEQSKQEAAARMSKSELDTLLAEKDEVINELREEGEKLSKQQLQHSNIIKKLRAKEKEHETTIKHLKDNVEDLTSETERLKRSLVAKEEVERSQIEAVHQLTSKNKKLEYDVTQLQSQLDDVSQKYETVKKSLDAAKKELVDKSKASSELYAREQMLQSLENEKRMTESQNEEIINQLEDMRFKLRQADEDYVRKEQNSRLENNELLRRLEDAERRNEELAQSVSDVSKPIVRQLEALQATHNSKLATFEKIEQKLMLRINEIQSKYQTASDAERLTREECLNMRSKLSSLETQFNTTIHQNEMLKIDVEQEKAVRTLLEQELKGQISTLEQQVIIEREKTNSLQREVSALEQQLSIEKTATEAEKRKTSMLQEQIRTERVEASGSRQSPNVTRNTSPTLSVGRLSLSESLGSSVWPLEDAPDMSPAPRFTNMFELQTMQSNLKQRDGEVQQLQWELNRREHEKNLLSNELSKLLTRVEELEEKCNKFDRLQAEFVEVQQQYDMLCQLYGEKVEQNEELKLDLLDVKELYKAQLDELLQQQKNNAAS</sequence>
<dbReference type="GO" id="GO:0005794">
    <property type="term" value="C:Golgi apparatus"/>
    <property type="evidence" value="ECO:0007669"/>
    <property type="project" value="UniProtKB-SubCell"/>
</dbReference>
<reference evidence="8" key="1">
    <citation type="submission" date="2023-01" db="EMBL/GenBank/DDBJ databases">
        <title>Key to firefly adult light organ development and bioluminescence: homeobox transcription factors regulate luciferase expression and transportation to peroxisome.</title>
        <authorList>
            <person name="Fu X."/>
        </authorList>
    </citation>
    <scope>NUCLEOTIDE SEQUENCE [LARGE SCALE GENOMIC DNA]</scope>
</reference>
<dbReference type="Pfam" id="PF12329">
    <property type="entry name" value="TMF_DNA_bd"/>
    <property type="match status" value="1"/>
</dbReference>
<dbReference type="PANTHER" id="PTHR46515">
    <property type="entry name" value="TATA ELEMENT MODULATORY FACTOR TMF1"/>
    <property type="match status" value="1"/>
</dbReference>
<dbReference type="InterPro" id="IPR022092">
    <property type="entry name" value="TMF_DNA-bd"/>
</dbReference>
<evidence type="ECO:0000256" key="5">
    <source>
        <dbReference type="SAM" id="MobiDB-lite"/>
    </source>
</evidence>
<protein>
    <recommendedName>
        <fullName evidence="6">TATA element modulatory factor 1 TATA binding domain-containing protein</fullName>
    </recommendedName>
</protein>
<dbReference type="InterPro" id="IPR022091">
    <property type="entry name" value="TMF_TATA-bd"/>
</dbReference>
<dbReference type="GO" id="GO:0005783">
    <property type="term" value="C:endoplasmic reticulum"/>
    <property type="evidence" value="ECO:0007669"/>
    <property type="project" value="TreeGrafter"/>
</dbReference>
<evidence type="ECO:0000256" key="3">
    <source>
        <dbReference type="ARBA" id="ARBA00023054"/>
    </source>
</evidence>
<evidence type="ECO:0000256" key="1">
    <source>
        <dbReference type="ARBA" id="ARBA00004555"/>
    </source>
</evidence>
<organism evidence="7 8">
    <name type="scientific">Aquatica leii</name>
    <dbReference type="NCBI Taxonomy" id="1421715"/>
    <lineage>
        <taxon>Eukaryota</taxon>
        <taxon>Metazoa</taxon>
        <taxon>Ecdysozoa</taxon>
        <taxon>Arthropoda</taxon>
        <taxon>Hexapoda</taxon>
        <taxon>Insecta</taxon>
        <taxon>Pterygota</taxon>
        <taxon>Neoptera</taxon>
        <taxon>Endopterygota</taxon>
        <taxon>Coleoptera</taxon>
        <taxon>Polyphaga</taxon>
        <taxon>Elateriformia</taxon>
        <taxon>Elateroidea</taxon>
        <taxon>Lampyridae</taxon>
        <taxon>Luciolinae</taxon>
        <taxon>Aquatica</taxon>
    </lineage>
</organism>
<dbReference type="Pfam" id="PF12325">
    <property type="entry name" value="TMF_TATA_bd"/>
    <property type="match status" value="1"/>
</dbReference>
<feature type="region of interest" description="Disordered" evidence="5">
    <location>
        <begin position="145"/>
        <end position="169"/>
    </location>
</feature>
<dbReference type="InterPro" id="IPR052602">
    <property type="entry name" value="Growth_transcription_reg"/>
</dbReference>
<dbReference type="EMBL" id="JARPUR010000004">
    <property type="protein sequence ID" value="KAK4876753.1"/>
    <property type="molecule type" value="Genomic_DNA"/>
</dbReference>
<comment type="subcellular location">
    <subcellularLocation>
        <location evidence="1">Golgi apparatus</location>
    </subcellularLocation>
</comment>
<feature type="domain" description="TATA element modulatory factor 1 TATA binding" evidence="6">
    <location>
        <begin position="1081"/>
        <end position="1183"/>
    </location>
</feature>
<feature type="compositionally biased region" description="Low complexity" evidence="5">
    <location>
        <begin position="393"/>
        <end position="409"/>
    </location>
</feature>
<feature type="coiled-coil region" evidence="4">
    <location>
        <begin position="973"/>
        <end position="1000"/>
    </location>
</feature>
<feature type="region of interest" description="Disordered" evidence="5">
    <location>
        <begin position="428"/>
        <end position="522"/>
    </location>
</feature>
<evidence type="ECO:0000256" key="4">
    <source>
        <dbReference type="SAM" id="Coils"/>
    </source>
</evidence>
<keyword evidence="8" id="KW-1185">Reference proteome</keyword>
<keyword evidence="2" id="KW-0333">Golgi apparatus</keyword>
<evidence type="ECO:0000259" key="6">
    <source>
        <dbReference type="Pfam" id="PF12325"/>
    </source>
</evidence>
<comment type="caution">
    <text evidence="7">The sequence shown here is derived from an EMBL/GenBank/DDBJ whole genome shotgun (WGS) entry which is preliminary data.</text>
</comment>
<evidence type="ECO:0000313" key="8">
    <source>
        <dbReference type="Proteomes" id="UP001353858"/>
    </source>
</evidence>
<dbReference type="PANTHER" id="PTHR46515:SF1">
    <property type="entry name" value="TATA ELEMENT MODULATORY FACTOR"/>
    <property type="match status" value="1"/>
</dbReference>
<name>A0AAN7QG19_9COLE</name>
<proteinExistence type="predicted"/>
<dbReference type="AlphaFoldDB" id="A0AAN7QG19"/>
<dbReference type="Proteomes" id="UP001353858">
    <property type="component" value="Unassembled WGS sequence"/>
</dbReference>
<feature type="coiled-coil region" evidence="4">
    <location>
        <begin position="581"/>
        <end position="869"/>
    </location>
</feature>
<feature type="coiled-coil region" evidence="4">
    <location>
        <begin position="1096"/>
        <end position="1147"/>
    </location>
</feature>
<feature type="compositionally biased region" description="Low complexity" evidence="5">
    <location>
        <begin position="486"/>
        <end position="497"/>
    </location>
</feature>
<evidence type="ECO:0000256" key="2">
    <source>
        <dbReference type="ARBA" id="ARBA00023034"/>
    </source>
</evidence>
<feature type="region of interest" description="Disordered" evidence="5">
    <location>
        <begin position="381"/>
        <end position="409"/>
    </location>
</feature>
<feature type="compositionally biased region" description="Polar residues" evidence="5">
    <location>
        <begin position="1031"/>
        <end position="1045"/>
    </location>
</feature>
<evidence type="ECO:0000313" key="7">
    <source>
        <dbReference type="EMBL" id="KAK4876753.1"/>
    </source>
</evidence>